<accession>A0A7I4EEV5</accession>
<dbReference type="Proteomes" id="UP000006727">
    <property type="component" value="Chromosome 6"/>
</dbReference>
<organism evidence="2 3">
    <name type="scientific">Physcomitrium patens</name>
    <name type="common">Spreading-leaved earth moss</name>
    <name type="synonym">Physcomitrella patens</name>
    <dbReference type="NCBI Taxonomy" id="3218"/>
    <lineage>
        <taxon>Eukaryota</taxon>
        <taxon>Viridiplantae</taxon>
        <taxon>Streptophyta</taxon>
        <taxon>Embryophyta</taxon>
        <taxon>Bryophyta</taxon>
        <taxon>Bryophytina</taxon>
        <taxon>Bryopsida</taxon>
        <taxon>Funariidae</taxon>
        <taxon>Funariales</taxon>
        <taxon>Funariaceae</taxon>
        <taxon>Physcomitrium</taxon>
    </lineage>
</organism>
<evidence type="ECO:0000256" key="1">
    <source>
        <dbReference type="SAM" id="MobiDB-lite"/>
    </source>
</evidence>
<protein>
    <submittedName>
        <fullName evidence="2">Uncharacterized protein</fullName>
    </submittedName>
</protein>
<evidence type="ECO:0000313" key="2">
    <source>
        <dbReference type="EnsemblPlants" id="Pp3c6_460V3.1"/>
    </source>
</evidence>
<dbReference type="EMBL" id="ABEU02000006">
    <property type="status" value="NOT_ANNOTATED_CDS"/>
    <property type="molecule type" value="Genomic_DNA"/>
</dbReference>
<keyword evidence="3" id="KW-1185">Reference proteome</keyword>
<reference evidence="2 3" key="1">
    <citation type="journal article" date="2008" name="Science">
        <title>The Physcomitrella genome reveals evolutionary insights into the conquest of land by plants.</title>
        <authorList>
            <person name="Rensing S."/>
            <person name="Lang D."/>
            <person name="Zimmer A."/>
            <person name="Terry A."/>
            <person name="Salamov A."/>
            <person name="Shapiro H."/>
            <person name="Nishiyama T."/>
            <person name="Perroud P.-F."/>
            <person name="Lindquist E."/>
            <person name="Kamisugi Y."/>
            <person name="Tanahashi T."/>
            <person name="Sakakibara K."/>
            <person name="Fujita T."/>
            <person name="Oishi K."/>
            <person name="Shin-I T."/>
            <person name="Kuroki Y."/>
            <person name="Toyoda A."/>
            <person name="Suzuki Y."/>
            <person name="Hashimoto A."/>
            <person name="Yamaguchi K."/>
            <person name="Sugano A."/>
            <person name="Kohara Y."/>
            <person name="Fujiyama A."/>
            <person name="Anterola A."/>
            <person name="Aoki S."/>
            <person name="Ashton N."/>
            <person name="Barbazuk W.B."/>
            <person name="Barker E."/>
            <person name="Bennetzen J."/>
            <person name="Bezanilla M."/>
            <person name="Blankenship R."/>
            <person name="Cho S.H."/>
            <person name="Dutcher S."/>
            <person name="Estelle M."/>
            <person name="Fawcett J.A."/>
            <person name="Gundlach H."/>
            <person name="Hanada K."/>
            <person name="Heyl A."/>
            <person name="Hicks K.A."/>
            <person name="Hugh J."/>
            <person name="Lohr M."/>
            <person name="Mayer K."/>
            <person name="Melkozernov A."/>
            <person name="Murata T."/>
            <person name="Nelson D."/>
            <person name="Pils B."/>
            <person name="Prigge M."/>
            <person name="Reiss B."/>
            <person name="Renner T."/>
            <person name="Rombauts S."/>
            <person name="Rushton P."/>
            <person name="Sanderfoot A."/>
            <person name="Schween G."/>
            <person name="Shiu S.-H."/>
            <person name="Stueber K."/>
            <person name="Theodoulou F.L."/>
            <person name="Tu H."/>
            <person name="Van de Peer Y."/>
            <person name="Verrier P.J."/>
            <person name="Waters E."/>
            <person name="Wood A."/>
            <person name="Yang L."/>
            <person name="Cove D."/>
            <person name="Cuming A."/>
            <person name="Hasebe M."/>
            <person name="Lucas S."/>
            <person name="Mishler D.B."/>
            <person name="Reski R."/>
            <person name="Grigoriev I."/>
            <person name="Quatrano R.S."/>
            <person name="Boore J.L."/>
        </authorList>
    </citation>
    <scope>NUCLEOTIDE SEQUENCE [LARGE SCALE GENOMIC DNA]</scope>
    <source>
        <strain evidence="2 3">cv. Gransden 2004</strain>
    </source>
</reference>
<sequence>MLQSVDSCKETTFTGTAGKL</sequence>
<dbReference type="Gramene" id="Pp3c6_460V3.1">
    <property type="protein sequence ID" value="Pp3c6_460V3.1"/>
    <property type="gene ID" value="Pp3c6_460"/>
</dbReference>
<evidence type="ECO:0000313" key="3">
    <source>
        <dbReference type="Proteomes" id="UP000006727"/>
    </source>
</evidence>
<dbReference type="InParanoid" id="A0A7I4EEV5"/>
<proteinExistence type="predicted"/>
<name>A0A7I4EEV5_PHYPA</name>
<dbReference type="AlphaFoldDB" id="A0A7I4EEV5"/>
<dbReference type="EnsemblPlants" id="Pp3c6_460V3.1">
    <property type="protein sequence ID" value="Pp3c6_460V3.1"/>
    <property type="gene ID" value="Pp3c6_460"/>
</dbReference>
<reference evidence="2" key="3">
    <citation type="submission" date="2020-12" db="UniProtKB">
        <authorList>
            <consortium name="EnsemblPlants"/>
        </authorList>
    </citation>
    <scope>IDENTIFICATION</scope>
</reference>
<feature type="region of interest" description="Disordered" evidence="1">
    <location>
        <begin position="1"/>
        <end position="20"/>
    </location>
</feature>
<reference evidence="2 3" key="2">
    <citation type="journal article" date="2018" name="Plant J.">
        <title>The Physcomitrella patens chromosome-scale assembly reveals moss genome structure and evolution.</title>
        <authorList>
            <person name="Lang D."/>
            <person name="Ullrich K.K."/>
            <person name="Murat F."/>
            <person name="Fuchs J."/>
            <person name="Jenkins J."/>
            <person name="Haas F.B."/>
            <person name="Piednoel M."/>
            <person name="Gundlach H."/>
            <person name="Van Bel M."/>
            <person name="Meyberg R."/>
            <person name="Vives C."/>
            <person name="Morata J."/>
            <person name="Symeonidi A."/>
            <person name="Hiss M."/>
            <person name="Muchero W."/>
            <person name="Kamisugi Y."/>
            <person name="Saleh O."/>
            <person name="Blanc G."/>
            <person name="Decker E.L."/>
            <person name="van Gessel N."/>
            <person name="Grimwood J."/>
            <person name="Hayes R.D."/>
            <person name="Graham S.W."/>
            <person name="Gunter L.E."/>
            <person name="McDaniel S.F."/>
            <person name="Hoernstein S.N.W."/>
            <person name="Larsson A."/>
            <person name="Li F.W."/>
            <person name="Perroud P.F."/>
            <person name="Phillips J."/>
            <person name="Ranjan P."/>
            <person name="Rokshar D.S."/>
            <person name="Rothfels C.J."/>
            <person name="Schneider L."/>
            <person name="Shu S."/>
            <person name="Stevenson D.W."/>
            <person name="Thummler F."/>
            <person name="Tillich M."/>
            <person name="Villarreal Aguilar J.C."/>
            <person name="Widiez T."/>
            <person name="Wong G.K."/>
            <person name="Wymore A."/>
            <person name="Zhang Y."/>
            <person name="Zimmer A.D."/>
            <person name="Quatrano R.S."/>
            <person name="Mayer K.F.X."/>
            <person name="Goodstein D."/>
            <person name="Casacuberta J.M."/>
            <person name="Vandepoele K."/>
            <person name="Reski R."/>
            <person name="Cuming A.C."/>
            <person name="Tuskan G.A."/>
            <person name="Maumus F."/>
            <person name="Salse J."/>
            <person name="Schmutz J."/>
            <person name="Rensing S.A."/>
        </authorList>
    </citation>
    <scope>NUCLEOTIDE SEQUENCE [LARGE SCALE GENOMIC DNA]</scope>
    <source>
        <strain evidence="2 3">cv. Gransden 2004</strain>
    </source>
</reference>